<keyword evidence="5 7" id="KW-1133">Transmembrane helix</keyword>
<feature type="transmembrane region" description="Helical" evidence="7">
    <location>
        <begin position="155"/>
        <end position="175"/>
    </location>
</feature>
<evidence type="ECO:0000256" key="7">
    <source>
        <dbReference type="RuleBase" id="RU365041"/>
    </source>
</evidence>
<comment type="subcellular location">
    <subcellularLocation>
        <location evidence="7">Cell inner membrane</location>
        <topology evidence="7">Multi-pass membrane protein</topology>
    </subcellularLocation>
    <subcellularLocation>
        <location evidence="1">Cell membrane</location>
        <topology evidence="1">Multi-pass membrane protein</topology>
    </subcellularLocation>
</comment>
<feature type="domain" description="MgtC/SapB/SrpB/YhiD N-terminal" evidence="8">
    <location>
        <begin position="47"/>
        <end position="177"/>
    </location>
</feature>
<evidence type="ECO:0000256" key="2">
    <source>
        <dbReference type="ARBA" id="ARBA00009298"/>
    </source>
</evidence>
<dbReference type="OrthoDB" id="9811198at2"/>
<protein>
    <recommendedName>
        <fullName evidence="7">Protein MgtC</fullName>
    </recommendedName>
</protein>
<gene>
    <name evidence="9" type="ORF">EAT49_03160</name>
</gene>
<name>A0A3N2R764_9RHOB</name>
<dbReference type="PANTHER" id="PTHR33778:SF1">
    <property type="entry name" value="MAGNESIUM TRANSPORTER YHID-RELATED"/>
    <property type="match status" value="1"/>
</dbReference>
<dbReference type="PRINTS" id="PR01837">
    <property type="entry name" value="MGTCSAPBPROT"/>
</dbReference>
<comment type="caution">
    <text evidence="9">The sequence shown here is derived from an EMBL/GenBank/DDBJ whole genome shotgun (WGS) entry which is preliminary data.</text>
</comment>
<proteinExistence type="inferred from homology"/>
<sequence length="186" mass="18464">MPAPTAAGTAGSASRSTGGGARVLDALKTDLLSGFNEVSPVVSAARLVAALVLGALIGLEREIKGKPAGLRTHVLVSAGAALFVIVGLELGDLTFGENGSHSIDPLRLIEAVTAGVAFLAAGLIFTSGGKVRNITTGAALWLSGAIGLACGAGEVPLAAMATVLVLIVISVLGWLETRTGLNDGQD</sequence>
<evidence type="ECO:0000256" key="3">
    <source>
        <dbReference type="ARBA" id="ARBA00022475"/>
    </source>
</evidence>
<evidence type="ECO:0000256" key="4">
    <source>
        <dbReference type="ARBA" id="ARBA00022692"/>
    </source>
</evidence>
<evidence type="ECO:0000256" key="5">
    <source>
        <dbReference type="ARBA" id="ARBA00022989"/>
    </source>
</evidence>
<evidence type="ECO:0000256" key="6">
    <source>
        <dbReference type="ARBA" id="ARBA00023136"/>
    </source>
</evidence>
<dbReference type="GO" id="GO:0005886">
    <property type="term" value="C:plasma membrane"/>
    <property type="evidence" value="ECO:0007669"/>
    <property type="project" value="UniProtKB-SubCell"/>
</dbReference>
<feature type="transmembrane region" description="Helical" evidence="7">
    <location>
        <begin position="108"/>
        <end position="126"/>
    </location>
</feature>
<dbReference type="InterPro" id="IPR003416">
    <property type="entry name" value="MgtC/SapB/SrpB/YhiD_fam"/>
</dbReference>
<feature type="transmembrane region" description="Helical" evidence="7">
    <location>
        <begin position="38"/>
        <end position="58"/>
    </location>
</feature>
<keyword evidence="10" id="KW-1185">Reference proteome</keyword>
<keyword evidence="4 7" id="KW-0812">Transmembrane</keyword>
<dbReference type="Pfam" id="PF02308">
    <property type="entry name" value="MgtC"/>
    <property type="match status" value="1"/>
</dbReference>
<dbReference type="Proteomes" id="UP000268016">
    <property type="component" value="Unassembled WGS sequence"/>
</dbReference>
<comment type="similarity">
    <text evidence="2 7">Belongs to the MgtC/SapB family.</text>
</comment>
<reference evidence="9 10" key="1">
    <citation type="submission" date="2018-10" db="EMBL/GenBank/DDBJ databases">
        <title>Histidinibacterium lentulum gen. nov., sp. nov., a marine bacterium from the culture broth of Picochlorum sp. 122.</title>
        <authorList>
            <person name="Wang G."/>
        </authorList>
    </citation>
    <scope>NUCLEOTIDE SEQUENCE [LARGE SCALE GENOMIC DNA]</scope>
    <source>
        <strain evidence="9 10">B17</strain>
    </source>
</reference>
<keyword evidence="3" id="KW-1003">Cell membrane</keyword>
<evidence type="ECO:0000313" key="10">
    <source>
        <dbReference type="Proteomes" id="UP000268016"/>
    </source>
</evidence>
<accession>A0A3N2R764</accession>
<evidence type="ECO:0000259" key="8">
    <source>
        <dbReference type="Pfam" id="PF02308"/>
    </source>
</evidence>
<keyword evidence="7" id="KW-0997">Cell inner membrane</keyword>
<keyword evidence="6 7" id="KW-0472">Membrane</keyword>
<dbReference type="PANTHER" id="PTHR33778">
    <property type="entry name" value="PROTEIN MGTC"/>
    <property type="match status" value="1"/>
</dbReference>
<evidence type="ECO:0000256" key="1">
    <source>
        <dbReference type="ARBA" id="ARBA00004651"/>
    </source>
</evidence>
<dbReference type="InterPro" id="IPR049177">
    <property type="entry name" value="MgtC_SapB_SrpB_YhiD_N"/>
</dbReference>
<dbReference type="AlphaFoldDB" id="A0A3N2R764"/>
<evidence type="ECO:0000313" key="9">
    <source>
        <dbReference type="EMBL" id="ROU03320.1"/>
    </source>
</evidence>
<feature type="transmembrane region" description="Helical" evidence="7">
    <location>
        <begin position="70"/>
        <end position="88"/>
    </location>
</feature>
<organism evidence="9 10">
    <name type="scientific">Histidinibacterium lentulum</name>
    <dbReference type="NCBI Taxonomy" id="2480588"/>
    <lineage>
        <taxon>Bacteria</taxon>
        <taxon>Pseudomonadati</taxon>
        <taxon>Pseudomonadota</taxon>
        <taxon>Alphaproteobacteria</taxon>
        <taxon>Rhodobacterales</taxon>
        <taxon>Paracoccaceae</taxon>
        <taxon>Histidinibacterium</taxon>
    </lineage>
</organism>
<dbReference type="EMBL" id="RDRB01000002">
    <property type="protein sequence ID" value="ROU03320.1"/>
    <property type="molecule type" value="Genomic_DNA"/>
</dbReference>